<evidence type="ECO:0000313" key="1">
    <source>
        <dbReference type="Proteomes" id="UP000887579"/>
    </source>
</evidence>
<name>A0AC34GS57_9BILA</name>
<organism evidence="1 2">
    <name type="scientific">Panagrolaimus sp. ES5</name>
    <dbReference type="NCBI Taxonomy" id="591445"/>
    <lineage>
        <taxon>Eukaryota</taxon>
        <taxon>Metazoa</taxon>
        <taxon>Ecdysozoa</taxon>
        <taxon>Nematoda</taxon>
        <taxon>Chromadorea</taxon>
        <taxon>Rhabditida</taxon>
        <taxon>Tylenchina</taxon>
        <taxon>Panagrolaimomorpha</taxon>
        <taxon>Panagrolaimoidea</taxon>
        <taxon>Panagrolaimidae</taxon>
        <taxon>Panagrolaimus</taxon>
    </lineage>
</organism>
<dbReference type="WBParaSite" id="ES5_v2.g7546.t1">
    <property type="protein sequence ID" value="ES5_v2.g7546.t1"/>
    <property type="gene ID" value="ES5_v2.g7546"/>
</dbReference>
<accession>A0AC34GS57</accession>
<proteinExistence type="predicted"/>
<sequence length="345" mass="39648">MLRPEMLCRVCGDRASGRHYGVQSCDGCRGFFKRSIRRNLKYECKENGLCVVDVSRRNQCQHCRFKKCLVVQMNRNAVQNERSVYSKLGQKAAAHSDNRIPYSMVVPPLSLSAPNVSSPPPLLTPLNLLVNRSMINPSPSTYSTQNRITDFTIRKLTENQIHNNNNNIDWSSFLLSILTWTNKFPPLCQQNVEDRKVLLETGWHLLFLFYYSTQFNPLFNDFHKHRLSDAKFQNVDKIIYVIETLRSLKLNPIEQWTFSCILLFRADTPQLASSTNIRSIQEQSCLALAECMIAASNLLGQEEAKIRFAKTILLISPFQNIPQTIVKEFFLPNASINDILNQIEK</sequence>
<protein>
    <submittedName>
        <fullName evidence="2">Uncharacterized protein</fullName>
    </submittedName>
</protein>
<evidence type="ECO:0000313" key="2">
    <source>
        <dbReference type="WBParaSite" id="ES5_v2.g7546.t1"/>
    </source>
</evidence>
<reference evidence="2" key="1">
    <citation type="submission" date="2022-11" db="UniProtKB">
        <authorList>
            <consortium name="WormBaseParasite"/>
        </authorList>
    </citation>
    <scope>IDENTIFICATION</scope>
</reference>
<dbReference type="Proteomes" id="UP000887579">
    <property type="component" value="Unplaced"/>
</dbReference>